<evidence type="ECO:0000313" key="6">
    <source>
        <dbReference type="EMBL" id="EXI84158.1"/>
    </source>
</evidence>
<dbReference type="Pfam" id="PF03466">
    <property type="entry name" value="LysR_substrate"/>
    <property type="match status" value="1"/>
</dbReference>
<protein>
    <submittedName>
        <fullName evidence="6">D-malate degradation protein R</fullName>
    </submittedName>
</protein>
<dbReference type="InterPro" id="IPR058163">
    <property type="entry name" value="LysR-type_TF_proteobact-type"/>
</dbReference>
<dbReference type="Gene3D" id="3.40.190.290">
    <property type="match status" value="1"/>
</dbReference>
<dbReference type="CDD" id="cd08422">
    <property type="entry name" value="PBP2_CrgA_like"/>
    <property type="match status" value="1"/>
</dbReference>
<organism evidence="6 7">
    <name type="scientific">Accumulibacter regalis</name>
    <dbReference type="NCBI Taxonomy" id="522306"/>
    <lineage>
        <taxon>Bacteria</taxon>
        <taxon>Pseudomonadati</taxon>
        <taxon>Pseudomonadota</taxon>
        <taxon>Betaproteobacteria</taxon>
        <taxon>Candidatus Accumulibacter</taxon>
    </lineage>
</organism>
<keyword evidence="4" id="KW-0804">Transcription</keyword>
<name>A0A011NN31_ACCRE</name>
<evidence type="ECO:0000256" key="4">
    <source>
        <dbReference type="ARBA" id="ARBA00023163"/>
    </source>
</evidence>
<dbReference type="Gene3D" id="1.10.10.10">
    <property type="entry name" value="Winged helix-like DNA-binding domain superfamily/Winged helix DNA-binding domain"/>
    <property type="match status" value="1"/>
</dbReference>
<keyword evidence="7" id="KW-1185">Reference proteome</keyword>
<dbReference type="eggNOG" id="COG0583">
    <property type="taxonomic scope" value="Bacteria"/>
</dbReference>
<dbReference type="AlphaFoldDB" id="A0A011NN31"/>
<dbReference type="EMBL" id="JEMY01000074">
    <property type="protein sequence ID" value="EXI84158.1"/>
    <property type="molecule type" value="Genomic_DNA"/>
</dbReference>
<dbReference type="InterPro" id="IPR036390">
    <property type="entry name" value="WH_DNA-bd_sf"/>
</dbReference>
<dbReference type="Pfam" id="PF00126">
    <property type="entry name" value="HTH_1"/>
    <property type="match status" value="1"/>
</dbReference>
<feature type="domain" description="HTH lysR-type" evidence="5">
    <location>
        <begin position="1"/>
        <end position="58"/>
    </location>
</feature>
<keyword evidence="3" id="KW-0238">DNA-binding</keyword>
<dbReference type="GO" id="GO:0003677">
    <property type="term" value="F:DNA binding"/>
    <property type="evidence" value="ECO:0007669"/>
    <property type="project" value="UniProtKB-KW"/>
</dbReference>
<dbReference type="PATRIC" id="fig|1454004.3.peg.4057"/>
<dbReference type="InterPro" id="IPR036388">
    <property type="entry name" value="WH-like_DNA-bd_sf"/>
</dbReference>
<keyword evidence="2" id="KW-0805">Transcription regulation</keyword>
<dbReference type="InterPro" id="IPR000847">
    <property type="entry name" value="LysR_HTH_N"/>
</dbReference>
<sequence>MDTESVRLFVLAAEQLNISAAGRALSMAPAVASARLAKLETTLGADLLHRSTRKVALSLAGAEFLPYAREILAQESAARAALGLGRPTVTGTLRFAASSTFAQLHIAPLVPEFLARNPGIKLDLRLSDTPFDLIEGSFDLALRSAALADSSLKCRKLADDRRVLCASPGYLDQRGIPLHPDHLAGHQLIGFRDASPKELIGRDGQTGLFHPGQAGGRLVLDDGLSQKVATLAGAGISMNSLWSVYRELADGTLVRVLPEHEINDQSSLWLVYPKSNVLTAKVRILIDFLLEKIATSPVWA</sequence>
<comment type="caution">
    <text evidence="6">The sequence shown here is derived from an EMBL/GenBank/DDBJ whole genome shotgun (WGS) entry which is preliminary data.</text>
</comment>
<dbReference type="PROSITE" id="PS50931">
    <property type="entry name" value="HTH_LYSR"/>
    <property type="match status" value="1"/>
</dbReference>
<dbReference type="STRING" id="1454004.AW11_03955"/>
<dbReference type="PANTHER" id="PTHR30537">
    <property type="entry name" value="HTH-TYPE TRANSCRIPTIONAL REGULATOR"/>
    <property type="match status" value="1"/>
</dbReference>
<dbReference type="GO" id="GO:0003700">
    <property type="term" value="F:DNA-binding transcription factor activity"/>
    <property type="evidence" value="ECO:0007669"/>
    <property type="project" value="InterPro"/>
</dbReference>
<evidence type="ECO:0000259" key="5">
    <source>
        <dbReference type="PROSITE" id="PS50931"/>
    </source>
</evidence>
<comment type="similarity">
    <text evidence="1">Belongs to the LysR transcriptional regulatory family.</text>
</comment>
<dbReference type="PANTHER" id="PTHR30537:SF5">
    <property type="entry name" value="HTH-TYPE TRANSCRIPTIONAL ACTIVATOR TTDR-RELATED"/>
    <property type="match status" value="1"/>
</dbReference>
<dbReference type="SUPFAM" id="SSF53850">
    <property type="entry name" value="Periplasmic binding protein-like II"/>
    <property type="match status" value="1"/>
</dbReference>
<evidence type="ECO:0000313" key="7">
    <source>
        <dbReference type="Proteomes" id="UP000022141"/>
    </source>
</evidence>
<dbReference type="SUPFAM" id="SSF46785">
    <property type="entry name" value="Winged helix' DNA-binding domain"/>
    <property type="match status" value="1"/>
</dbReference>
<accession>A0A011NN31</accession>
<gene>
    <name evidence="6" type="primary">dmlR_6</name>
    <name evidence="6" type="ORF">AW11_03955</name>
</gene>
<evidence type="ECO:0000256" key="1">
    <source>
        <dbReference type="ARBA" id="ARBA00009437"/>
    </source>
</evidence>
<reference evidence="6" key="1">
    <citation type="submission" date="2014-02" db="EMBL/GenBank/DDBJ databases">
        <title>Expanding our view of genomic diversity in Candidatus Accumulibacter clades.</title>
        <authorList>
            <person name="Skennerton C.T."/>
            <person name="Barr J.J."/>
            <person name="Slater F.R."/>
            <person name="Bond P.L."/>
            <person name="Tyson G.W."/>
        </authorList>
    </citation>
    <scope>NUCLEOTIDE SEQUENCE [LARGE SCALE GENOMIC DNA]</scope>
</reference>
<evidence type="ECO:0000256" key="3">
    <source>
        <dbReference type="ARBA" id="ARBA00023125"/>
    </source>
</evidence>
<dbReference type="InterPro" id="IPR005119">
    <property type="entry name" value="LysR_subst-bd"/>
</dbReference>
<evidence type="ECO:0000256" key="2">
    <source>
        <dbReference type="ARBA" id="ARBA00023015"/>
    </source>
</evidence>
<dbReference type="Proteomes" id="UP000022141">
    <property type="component" value="Unassembled WGS sequence"/>
</dbReference>
<proteinExistence type="inferred from homology"/>